<evidence type="ECO:0000313" key="2">
    <source>
        <dbReference type="Proteomes" id="UP001153334"/>
    </source>
</evidence>
<proteinExistence type="predicted"/>
<accession>A0ACC2J836</accession>
<dbReference type="EMBL" id="JAPESX010000061">
    <property type="protein sequence ID" value="KAJ8123611.1"/>
    <property type="molecule type" value="Genomic_DNA"/>
</dbReference>
<dbReference type="Proteomes" id="UP001153334">
    <property type="component" value="Unassembled WGS sequence"/>
</dbReference>
<reference evidence="1" key="1">
    <citation type="submission" date="2022-11" db="EMBL/GenBank/DDBJ databases">
        <title>Genome Sequence of Nemania bipapillata.</title>
        <authorList>
            <person name="Buettner E."/>
        </authorList>
    </citation>
    <scope>NUCLEOTIDE SEQUENCE</scope>
    <source>
        <strain evidence="1">CP14</strain>
    </source>
</reference>
<sequence length="205" mass="22787">MARASSDRKPKLVRSKTSPSITRYISVEESGNALDVGGDDDEFEPEKKKRRKHDHQFDILSPSGDSDKENWSPKGDENSRRRLPPPETGASPTKADTVLSKNPRRVGRILGEQDAASKRLFLSGSADMRNRHANTAPILGQRPRKPGDGVVAIFEDGEKEDRLPREGKREGEEVERFMRGGLSPSKRPDMDCVAGLLSLSQGNWR</sequence>
<keyword evidence="2" id="KW-1185">Reference proteome</keyword>
<protein>
    <submittedName>
        <fullName evidence="1">Uncharacterized protein</fullName>
    </submittedName>
</protein>
<name>A0ACC2J836_9PEZI</name>
<evidence type="ECO:0000313" key="1">
    <source>
        <dbReference type="EMBL" id="KAJ8123611.1"/>
    </source>
</evidence>
<gene>
    <name evidence="1" type="ORF">ONZ43_g483</name>
</gene>
<organism evidence="1 2">
    <name type="scientific">Nemania bipapillata</name>
    <dbReference type="NCBI Taxonomy" id="110536"/>
    <lineage>
        <taxon>Eukaryota</taxon>
        <taxon>Fungi</taxon>
        <taxon>Dikarya</taxon>
        <taxon>Ascomycota</taxon>
        <taxon>Pezizomycotina</taxon>
        <taxon>Sordariomycetes</taxon>
        <taxon>Xylariomycetidae</taxon>
        <taxon>Xylariales</taxon>
        <taxon>Xylariaceae</taxon>
        <taxon>Nemania</taxon>
    </lineage>
</organism>
<comment type="caution">
    <text evidence="1">The sequence shown here is derived from an EMBL/GenBank/DDBJ whole genome shotgun (WGS) entry which is preliminary data.</text>
</comment>